<dbReference type="AlphaFoldDB" id="A0A0E9WII6"/>
<organism evidence="1">
    <name type="scientific">Anguilla anguilla</name>
    <name type="common">European freshwater eel</name>
    <name type="synonym">Muraena anguilla</name>
    <dbReference type="NCBI Taxonomy" id="7936"/>
    <lineage>
        <taxon>Eukaryota</taxon>
        <taxon>Metazoa</taxon>
        <taxon>Chordata</taxon>
        <taxon>Craniata</taxon>
        <taxon>Vertebrata</taxon>
        <taxon>Euteleostomi</taxon>
        <taxon>Actinopterygii</taxon>
        <taxon>Neopterygii</taxon>
        <taxon>Teleostei</taxon>
        <taxon>Anguilliformes</taxon>
        <taxon>Anguillidae</taxon>
        <taxon>Anguilla</taxon>
    </lineage>
</organism>
<name>A0A0E9WII6_ANGAN</name>
<dbReference type="EMBL" id="GBXM01019309">
    <property type="protein sequence ID" value="JAH89268.1"/>
    <property type="molecule type" value="Transcribed_RNA"/>
</dbReference>
<evidence type="ECO:0000313" key="1">
    <source>
        <dbReference type="EMBL" id="JAH89268.1"/>
    </source>
</evidence>
<reference evidence="1" key="2">
    <citation type="journal article" date="2015" name="Fish Shellfish Immunol.">
        <title>Early steps in the European eel (Anguilla anguilla)-Vibrio vulnificus interaction in the gills: Role of the RtxA13 toxin.</title>
        <authorList>
            <person name="Callol A."/>
            <person name="Pajuelo D."/>
            <person name="Ebbesson L."/>
            <person name="Teles M."/>
            <person name="MacKenzie S."/>
            <person name="Amaro C."/>
        </authorList>
    </citation>
    <scope>NUCLEOTIDE SEQUENCE</scope>
</reference>
<protein>
    <submittedName>
        <fullName evidence="1">Uncharacterized protein</fullName>
    </submittedName>
</protein>
<accession>A0A0E9WII6</accession>
<proteinExistence type="predicted"/>
<sequence>MDKASPSLNLMNNIRHKMYKKNQKSYKQHDFTFFIHRKIYLSLALSFLNMNFSYLQSIDQSTIHERFIFLACSW</sequence>
<reference evidence="1" key="1">
    <citation type="submission" date="2014-11" db="EMBL/GenBank/DDBJ databases">
        <authorList>
            <person name="Amaro Gonzalez C."/>
        </authorList>
    </citation>
    <scope>NUCLEOTIDE SEQUENCE</scope>
</reference>